<proteinExistence type="predicted"/>
<name>A0A2T4UFF9_9ACTN</name>
<evidence type="ECO:0000313" key="3">
    <source>
        <dbReference type="Proteomes" id="UP000240739"/>
    </source>
</evidence>
<organism evidence="2 3">
    <name type="scientific">Paraconexibacter algicola</name>
    <dbReference type="NCBI Taxonomy" id="2133960"/>
    <lineage>
        <taxon>Bacteria</taxon>
        <taxon>Bacillati</taxon>
        <taxon>Actinomycetota</taxon>
        <taxon>Thermoleophilia</taxon>
        <taxon>Solirubrobacterales</taxon>
        <taxon>Paraconexibacteraceae</taxon>
        <taxon>Paraconexibacter</taxon>
    </lineage>
</organism>
<dbReference type="Proteomes" id="UP000240739">
    <property type="component" value="Unassembled WGS sequence"/>
</dbReference>
<evidence type="ECO:0000313" key="2">
    <source>
        <dbReference type="EMBL" id="PTL56517.1"/>
    </source>
</evidence>
<keyword evidence="3" id="KW-1185">Reference proteome</keyword>
<evidence type="ECO:0000259" key="1">
    <source>
        <dbReference type="Pfam" id="PF00561"/>
    </source>
</evidence>
<protein>
    <submittedName>
        <fullName evidence="2">Alpha/beta hydrolase</fullName>
    </submittedName>
</protein>
<dbReference type="PANTHER" id="PTHR43798:SF33">
    <property type="entry name" value="HYDROLASE, PUTATIVE (AFU_ORTHOLOGUE AFUA_2G14860)-RELATED"/>
    <property type="match status" value="1"/>
</dbReference>
<dbReference type="GO" id="GO:0016020">
    <property type="term" value="C:membrane"/>
    <property type="evidence" value="ECO:0007669"/>
    <property type="project" value="TreeGrafter"/>
</dbReference>
<dbReference type="InterPro" id="IPR000073">
    <property type="entry name" value="AB_hydrolase_1"/>
</dbReference>
<gene>
    <name evidence="2" type="ORF">C7Y72_16305</name>
</gene>
<dbReference type="OrthoDB" id="3400345at2"/>
<reference evidence="2 3" key="1">
    <citation type="submission" date="2018-03" db="EMBL/GenBank/DDBJ databases">
        <title>Aquarubrobacter algicola gen. nov., sp. nov., a novel actinobacterium isolated from shallow eutrophic lake during the end of cyanobacterial harmful algal blooms.</title>
        <authorList>
            <person name="Chun S.J."/>
        </authorList>
    </citation>
    <scope>NUCLEOTIDE SEQUENCE [LARGE SCALE GENOMIC DNA]</scope>
    <source>
        <strain evidence="2 3">Seoho-28</strain>
    </source>
</reference>
<comment type="caution">
    <text evidence="2">The sequence shown here is derived from an EMBL/GenBank/DDBJ whole genome shotgun (WGS) entry which is preliminary data.</text>
</comment>
<dbReference type="Pfam" id="PF00561">
    <property type="entry name" value="Abhydrolase_1"/>
    <property type="match status" value="1"/>
</dbReference>
<feature type="domain" description="AB hydrolase-1" evidence="1">
    <location>
        <begin position="25"/>
        <end position="264"/>
    </location>
</feature>
<keyword evidence="2" id="KW-0378">Hydrolase</keyword>
<dbReference type="RefSeq" id="WP_107570236.1">
    <property type="nucleotide sequence ID" value="NZ_PYYB01000002.1"/>
</dbReference>
<dbReference type="AlphaFoldDB" id="A0A2T4UFF9"/>
<dbReference type="Gene3D" id="3.40.50.1820">
    <property type="entry name" value="alpha/beta hydrolase"/>
    <property type="match status" value="1"/>
</dbReference>
<dbReference type="EMBL" id="PYYB01000002">
    <property type="protein sequence ID" value="PTL56517.1"/>
    <property type="molecule type" value="Genomic_DNA"/>
</dbReference>
<dbReference type="GO" id="GO:0016787">
    <property type="term" value="F:hydrolase activity"/>
    <property type="evidence" value="ECO:0007669"/>
    <property type="project" value="UniProtKB-KW"/>
</dbReference>
<accession>A0A2T4UFF9</accession>
<dbReference type="InterPro" id="IPR050266">
    <property type="entry name" value="AB_hydrolase_sf"/>
</dbReference>
<dbReference type="PANTHER" id="PTHR43798">
    <property type="entry name" value="MONOACYLGLYCEROL LIPASE"/>
    <property type="match status" value="1"/>
</dbReference>
<dbReference type="InterPro" id="IPR029058">
    <property type="entry name" value="AB_hydrolase_fold"/>
</dbReference>
<dbReference type="SUPFAM" id="SSF53474">
    <property type="entry name" value="alpha/beta-Hydrolases"/>
    <property type="match status" value="1"/>
</dbReference>
<sequence>MSHPSTLKLPSGPLVVHDDGPVDGPAVVFVHGFLVDSRLWEATAEALADDHRVVRPDLPLGAHRTPIGTYAALSPRGVARLVLELLDALDLEDVTLVGNDTGGAICQFVLDERPSRVGRLVLTNCDGFETFPPAPFNLVHLLKRVPGGVEVALAPMRLRLGRHIALGTLARTRIPDELLRAWSEPFLTDRAIRRETMTFLRAAWPRDLVEASTRLHRFDGPVLLAWAPADRFFTIGLARRLRDACRDARLVEIPDAKTFVAWDQPQRLADEIRAFAAAQVAAAGAGSHSAG</sequence>